<dbReference type="EMBL" id="JEMT01012477">
    <property type="protein sequence ID" value="EXX75247.1"/>
    <property type="molecule type" value="Genomic_DNA"/>
</dbReference>
<name>A0A015K0G2_RHIIW</name>
<dbReference type="HOGENOM" id="CLU_147555_0_0_1"/>
<protein>
    <submittedName>
        <fullName evidence="1">Uncharacterized protein</fullName>
    </submittedName>
</protein>
<proteinExistence type="predicted"/>
<accession>A0A015K0G2</accession>
<gene>
    <name evidence="1" type="ORF">RirG_043390</name>
</gene>
<comment type="caution">
    <text evidence="1">The sequence shown here is derived from an EMBL/GenBank/DDBJ whole genome shotgun (WGS) entry which is preliminary data.</text>
</comment>
<reference evidence="1 2" key="1">
    <citation type="submission" date="2014-02" db="EMBL/GenBank/DDBJ databases">
        <title>Single nucleus genome sequencing reveals high similarity among nuclei of an endomycorrhizal fungus.</title>
        <authorList>
            <person name="Lin K."/>
            <person name="Geurts R."/>
            <person name="Zhang Z."/>
            <person name="Limpens E."/>
            <person name="Saunders D.G."/>
            <person name="Mu D."/>
            <person name="Pang E."/>
            <person name="Cao H."/>
            <person name="Cha H."/>
            <person name="Lin T."/>
            <person name="Zhou Q."/>
            <person name="Shang Y."/>
            <person name="Li Y."/>
            <person name="Ivanov S."/>
            <person name="Sharma T."/>
            <person name="Velzen R.V."/>
            <person name="Ruijter N.D."/>
            <person name="Aanen D.K."/>
            <person name="Win J."/>
            <person name="Kamoun S."/>
            <person name="Bisseling T."/>
            <person name="Huang S."/>
        </authorList>
    </citation>
    <scope>NUCLEOTIDE SEQUENCE [LARGE SCALE GENOMIC DNA]</scope>
    <source>
        <strain evidence="2">DAOM197198w</strain>
    </source>
</reference>
<evidence type="ECO:0000313" key="2">
    <source>
        <dbReference type="Proteomes" id="UP000022910"/>
    </source>
</evidence>
<dbReference type="Proteomes" id="UP000022910">
    <property type="component" value="Unassembled WGS sequence"/>
</dbReference>
<sequence>MNIQRFKYHVLANFNRIIRHRNVQTLADLSWGRRLTGKDLVNQCVIREAHRLQIYDRNIIDLTTNFIWNDLSPSRRNHFNGIANNANNINRNRMLRINSIDNTDSLNRIAQITYQQITSNYLEQNFYNGTNFNDNNSFESSILPSGFQ</sequence>
<dbReference type="AlphaFoldDB" id="A0A015K0G2"/>
<keyword evidence="2" id="KW-1185">Reference proteome</keyword>
<evidence type="ECO:0000313" key="1">
    <source>
        <dbReference type="EMBL" id="EXX75247.1"/>
    </source>
</evidence>
<organism evidence="1 2">
    <name type="scientific">Rhizophagus irregularis (strain DAOM 197198w)</name>
    <name type="common">Glomus intraradices</name>
    <dbReference type="NCBI Taxonomy" id="1432141"/>
    <lineage>
        <taxon>Eukaryota</taxon>
        <taxon>Fungi</taxon>
        <taxon>Fungi incertae sedis</taxon>
        <taxon>Mucoromycota</taxon>
        <taxon>Glomeromycotina</taxon>
        <taxon>Glomeromycetes</taxon>
        <taxon>Glomerales</taxon>
        <taxon>Glomeraceae</taxon>
        <taxon>Rhizophagus</taxon>
    </lineage>
</organism>
<dbReference type="OrthoDB" id="2403497at2759"/>